<dbReference type="AlphaFoldDB" id="A0A0G0VCN9"/>
<reference evidence="1 2" key="1">
    <citation type="journal article" date="2015" name="Nature">
        <title>rRNA introns, odd ribosomes, and small enigmatic genomes across a large radiation of phyla.</title>
        <authorList>
            <person name="Brown C.T."/>
            <person name="Hug L.A."/>
            <person name="Thomas B.C."/>
            <person name="Sharon I."/>
            <person name="Castelle C.J."/>
            <person name="Singh A."/>
            <person name="Wilkins M.J."/>
            <person name="Williams K.H."/>
            <person name="Banfield J.F."/>
        </authorList>
    </citation>
    <scope>NUCLEOTIDE SEQUENCE [LARGE SCALE GENOMIC DNA]</scope>
</reference>
<evidence type="ECO:0000313" key="1">
    <source>
        <dbReference type="EMBL" id="KKR98624.1"/>
    </source>
</evidence>
<dbReference type="Proteomes" id="UP000033930">
    <property type="component" value="Unassembled WGS sequence"/>
</dbReference>
<gene>
    <name evidence="1" type="ORF">UU50_C0016G0001</name>
</gene>
<name>A0A0G0VCN9_9BACT</name>
<accession>A0A0G0VCN9</accession>
<comment type="caution">
    <text evidence="1">The sequence shown here is derived from an EMBL/GenBank/DDBJ whole genome shotgun (WGS) entry which is preliminary data.</text>
</comment>
<evidence type="ECO:0000313" key="2">
    <source>
        <dbReference type="Proteomes" id="UP000033930"/>
    </source>
</evidence>
<proteinExistence type="predicted"/>
<dbReference type="EMBL" id="LCAW01000016">
    <property type="protein sequence ID" value="KKR98624.1"/>
    <property type="molecule type" value="Genomic_DNA"/>
</dbReference>
<organism evidence="1 2">
    <name type="scientific">Candidatus Uhrbacteria bacterium GW2011_GWC1_41_20</name>
    <dbReference type="NCBI Taxonomy" id="1618983"/>
    <lineage>
        <taxon>Bacteria</taxon>
        <taxon>Candidatus Uhriibacteriota</taxon>
    </lineage>
</organism>
<protein>
    <submittedName>
        <fullName evidence="1">Uncharacterized protein</fullName>
    </submittedName>
</protein>
<sequence length="118" mass="13004">MWPVLLEQTVELPGSDAEVLGHAPLVFELCPGHDNVVIRGPGPADELGHVHGRVLTDVGSAEEAQELVVGGGDVADENPESFDDHFYGLLVWWWLGLIEQDNMHIFWKNVKPNPSNTQ</sequence>